<dbReference type="InterPro" id="IPR000754">
    <property type="entry name" value="Ribosomal_uS9"/>
</dbReference>
<dbReference type="Proteomes" id="UP001057375">
    <property type="component" value="Unassembled WGS sequence"/>
</dbReference>
<evidence type="ECO:0000313" key="6">
    <source>
        <dbReference type="Proteomes" id="UP001057375"/>
    </source>
</evidence>
<keyword evidence="3 4" id="KW-0687">Ribonucleoprotein</keyword>
<dbReference type="InterPro" id="IPR014721">
    <property type="entry name" value="Ribsml_uS5_D2-typ_fold_subgr"/>
</dbReference>
<dbReference type="Pfam" id="PF00380">
    <property type="entry name" value="Ribosomal_S9"/>
    <property type="match status" value="1"/>
</dbReference>
<sequence>MDLVKTFGRKKNATAVAHVTKGRGSVRVNGVPLNLVRPEALRAKLHEPFHVLGRERFGQVDIRVRVTGGGYIAQVYAIRQAIARGVVAFYAKYKDEVTKNEIKAMITEHDRSLLVADPRRAEAKKFGGRGARARRQKSYR</sequence>
<evidence type="ECO:0000256" key="4">
    <source>
        <dbReference type="RuleBase" id="RU003815"/>
    </source>
</evidence>
<dbReference type="EMBL" id="BQXS01012527">
    <property type="protein sequence ID" value="GKT24493.1"/>
    <property type="molecule type" value="Genomic_DNA"/>
</dbReference>
<comment type="caution">
    <text evidence="5">The sequence shown here is derived from an EMBL/GenBank/DDBJ whole genome shotgun (WGS) entry which is preliminary data.</text>
</comment>
<proteinExistence type="inferred from homology"/>
<evidence type="ECO:0000313" key="5">
    <source>
        <dbReference type="EMBL" id="GKT24493.1"/>
    </source>
</evidence>
<dbReference type="Gene3D" id="3.30.230.10">
    <property type="match status" value="1"/>
</dbReference>
<evidence type="ECO:0000256" key="3">
    <source>
        <dbReference type="ARBA" id="ARBA00023274"/>
    </source>
</evidence>
<reference evidence="5" key="1">
    <citation type="submission" date="2022-03" db="EMBL/GenBank/DDBJ databases">
        <title>Draft genome sequence of Aduncisulcus paluster, a free-living microaerophilic Fornicata.</title>
        <authorList>
            <person name="Yuyama I."/>
            <person name="Kume K."/>
            <person name="Tamura T."/>
            <person name="Inagaki Y."/>
            <person name="Hashimoto T."/>
        </authorList>
    </citation>
    <scope>NUCLEOTIDE SEQUENCE</scope>
    <source>
        <strain evidence="5">NY0171</strain>
    </source>
</reference>
<gene>
    <name evidence="5" type="ORF">ADUPG1_012751</name>
</gene>
<comment type="similarity">
    <text evidence="1 4">Belongs to the universal ribosomal protein uS9 family.</text>
</comment>
<evidence type="ECO:0000256" key="1">
    <source>
        <dbReference type="ARBA" id="ARBA00005251"/>
    </source>
</evidence>
<keyword evidence="6" id="KW-1185">Reference proteome</keyword>
<dbReference type="PROSITE" id="PS00360">
    <property type="entry name" value="RIBOSOMAL_S9"/>
    <property type="match status" value="1"/>
</dbReference>
<dbReference type="PANTHER" id="PTHR21569">
    <property type="entry name" value="RIBOSOMAL PROTEIN S9"/>
    <property type="match status" value="1"/>
</dbReference>
<organism evidence="5 6">
    <name type="scientific">Aduncisulcus paluster</name>
    <dbReference type="NCBI Taxonomy" id="2918883"/>
    <lineage>
        <taxon>Eukaryota</taxon>
        <taxon>Metamonada</taxon>
        <taxon>Carpediemonas-like organisms</taxon>
        <taxon>Aduncisulcus</taxon>
    </lineage>
</organism>
<dbReference type="PANTHER" id="PTHR21569:SF16">
    <property type="entry name" value="RIBOSOMAL PROTEIN S16"/>
    <property type="match status" value="1"/>
</dbReference>
<protein>
    <submittedName>
        <fullName evidence="5">Ribosomal protein S9 like protein</fullName>
    </submittedName>
</protein>
<evidence type="ECO:0000256" key="2">
    <source>
        <dbReference type="ARBA" id="ARBA00022980"/>
    </source>
</evidence>
<dbReference type="SUPFAM" id="SSF54211">
    <property type="entry name" value="Ribosomal protein S5 domain 2-like"/>
    <property type="match status" value="1"/>
</dbReference>
<accession>A0ABQ5K0J1</accession>
<dbReference type="GO" id="GO:0005840">
    <property type="term" value="C:ribosome"/>
    <property type="evidence" value="ECO:0007669"/>
    <property type="project" value="UniProtKB-KW"/>
</dbReference>
<keyword evidence="2 4" id="KW-0689">Ribosomal protein</keyword>
<dbReference type="InterPro" id="IPR020568">
    <property type="entry name" value="Ribosomal_Su5_D2-typ_SF"/>
</dbReference>
<name>A0ABQ5K0J1_9EUKA</name>
<dbReference type="InterPro" id="IPR020574">
    <property type="entry name" value="Ribosomal_uS9_CS"/>
</dbReference>